<dbReference type="InterPro" id="IPR001875">
    <property type="entry name" value="DED_dom"/>
</dbReference>
<evidence type="ECO:0000313" key="2">
    <source>
        <dbReference type="EMBL" id="CAD8057509.1"/>
    </source>
</evidence>
<proteinExistence type="predicted"/>
<protein>
    <recommendedName>
        <fullName evidence="1">DED domain-containing protein</fullName>
    </recommendedName>
</protein>
<dbReference type="Proteomes" id="UP000692954">
    <property type="component" value="Unassembled WGS sequence"/>
</dbReference>
<dbReference type="OrthoDB" id="3268246at2759"/>
<feature type="domain" description="DED" evidence="1">
    <location>
        <begin position="654"/>
        <end position="735"/>
    </location>
</feature>
<reference evidence="2" key="1">
    <citation type="submission" date="2021-01" db="EMBL/GenBank/DDBJ databases">
        <authorList>
            <consortium name="Genoscope - CEA"/>
            <person name="William W."/>
        </authorList>
    </citation>
    <scope>NUCLEOTIDE SEQUENCE</scope>
</reference>
<keyword evidence="3" id="KW-1185">Reference proteome</keyword>
<dbReference type="PROSITE" id="PS50168">
    <property type="entry name" value="DED"/>
    <property type="match status" value="1"/>
</dbReference>
<evidence type="ECO:0000313" key="3">
    <source>
        <dbReference type="Proteomes" id="UP000692954"/>
    </source>
</evidence>
<organism evidence="2 3">
    <name type="scientific">Paramecium sonneborni</name>
    <dbReference type="NCBI Taxonomy" id="65129"/>
    <lineage>
        <taxon>Eukaryota</taxon>
        <taxon>Sar</taxon>
        <taxon>Alveolata</taxon>
        <taxon>Ciliophora</taxon>
        <taxon>Intramacronucleata</taxon>
        <taxon>Oligohymenophorea</taxon>
        <taxon>Peniculida</taxon>
        <taxon>Parameciidae</taxon>
        <taxon>Paramecium</taxon>
    </lineage>
</organism>
<evidence type="ECO:0000259" key="1">
    <source>
        <dbReference type="PROSITE" id="PS50168"/>
    </source>
</evidence>
<comment type="caution">
    <text evidence="2">The sequence shown here is derived from an EMBL/GenBank/DDBJ whole genome shotgun (WGS) entry which is preliminary data.</text>
</comment>
<name>A0A8S1KQ71_9CILI</name>
<accession>A0A8S1KQ71</accession>
<dbReference type="AlphaFoldDB" id="A0A8S1KQ71"/>
<gene>
    <name evidence="2" type="ORF">PSON_ATCC_30995.1.T0110253</name>
</gene>
<dbReference type="EMBL" id="CAJJDN010000011">
    <property type="protein sequence ID" value="CAD8057509.1"/>
    <property type="molecule type" value="Genomic_DNA"/>
</dbReference>
<sequence length="994" mass="117121">MLSTEIPDPQKIEEAFNIIMTTKNQQIGKEADSYLRNLEQNHPYILVALLQIFENSQVLTLLMIFKGIFKQILIIIANKKYHSEKLDQKLDKRKSKNLNNIRGVEKSCQRQNFDEKFKKEINLILSVIAKHDFPLKFQGLVNYFVQGLQTIIQSGSTNCTLTYDLIVSLKIVEKSVVQNRNTFWRLQQEQFFLAIWNNLILLWKNVTSIQQQELQQNINNNSQINKISKKLDRLLSLTIMPLQLGQNYEKIELVFMLLLEKTVFQLKIVQQQKLLQSNFKTLLHCLGNIQSLFSLCIIQGFQDYLILLKLIIQNEWEDKRVLRTGLIGIIKILKSYFQFKNEKNYNIKLQDTNQEQFNQKIQTANQLFNQFFQENMQFLIEQIIKIAAIPSDLSDEELIEQEEDSTQDDTQNEMHCPIFTICLMCQYQLMQRFPDLFIQKITQIMQQLINNNFNANQQILESFFAILGQTPKITTKLKIQPIQIQPVLQYLIKANTIQSQRRFAFLCRSYCNCFSDSELPQILEYSRLLLSSSQDQIVQYQTLMCIKNIIICLGQNFDFKNIQFFEQVAPVIVKLLCNLQKSSILWPLLSLLETLILKYSEKNANSMQILVKVIENSDIILLMRTKSQLLIIALCDMFFALFVSFPLGTNLHHLYKLALVLIETNLDSKENNIFEFLQFLLQEYDPVSDDNSTGILFSNFYITHEKVLMKDIDFNHMQTILRVIEELLLLNLIQLSPNVFILLQERLQIAQQIESHNAALILKKSCISLLETIILKQYENITIQQNQQIIIFLIQELIKLNVGDQVDNMYYTIQYKNNILEILNRFILKDVTSMIQLLNSVQVSIDQYFILWQETAQHITCRGNKKINIISQLLFIQYLQKSTFEKVFQLVLQDAFPEIDYDFELKSKEFRELQQQNKKKQANSKQMRLSKQYRKSYRKEILQELCLYDDTFNLRQFFFQTIQECMKLHNYTELSQIVNIPSVIEQLNQLLNEK</sequence>